<feature type="transmembrane region" description="Helical" evidence="6">
    <location>
        <begin position="278"/>
        <end position="299"/>
    </location>
</feature>
<sequence>MVLSEVHRYWIGFCVAILANIVIAVSDTIRKKAIIRRGYVPPENEDKYVHVKDSVLWISIILLIIGEIINFIAFTFGPTFLVASVGVIAIFITAILWKLYYGENFNCLGWLGLVFSILGLAIMAVNFPRREISMDILELASKLDSSGFIYYVIAVVIVLLVVACYIVPFFGSKCGPVYVIFSLVAYSLVGSIAVVMCKCSGYSAKYLITADDWADNNVLYTALFIVVTLVSICIQEFYMAKFTNSFTSPGLVKAIFFILRTALVGAISNMIFEEWSHVRYLNIVGTALGFVLICIGVLLHPLFSDYNFDQALINEKFQAK</sequence>
<evidence type="ECO:0008006" key="9">
    <source>
        <dbReference type="Google" id="ProtNLM"/>
    </source>
</evidence>
<dbReference type="EMBL" id="JAVRBK010000004">
    <property type="protein sequence ID" value="KAK5645344.1"/>
    <property type="molecule type" value="Genomic_DNA"/>
</dbReference>
<comment type="subcellular location">
    <subcellularLocation>
        <location evidence="1">Membrane</location>
        <topology evidence="1">Multi-pass membrane protein</topology>
    </subcellularLocation>
</comment>
<comment type="caution">
    <text evidence="7">The sequence shown here is derived from an EMBL/GenBank/DDBJ whole genome shotgun (WGS) entry which is preliminary data.</text>
</comment>
<evidence type="ECO:0000256" key="3">
    <source>
        <dbReference type="ARBA" id="ARBA00022692"/>
    </source>
</evidence>
<feature type="transmembrane region" description="Helical" evidence="6">
    <location>
        <begin position="217"/>
        <end position="238"/>
    </location>
</feature>
<dbReference type="SUPFAM" id="SSF103481">
    <property type="entry name" value="Multidrug resistance efflux transporter EmrE"/>
    <property type="match status" value="1"/>
</dbReference>
<feature type="transmembrane region" description="Helical" evidence="6">
    <location>
        <begin position="177"/>
        <end position="197"/>
    </location>
</feature>
<evidence type="ECO:0000313" key="7">
    <source>
        <dbReference type="EMBL" id="KAK5645344.1"/>
    </source>
</evidence>
<evidence type="ECO:0000256" key="6">
    <source>
        <dbReference type="SAM" id="Phobius"/>
    </source>
</evidence>
<dbReference type="InterPro" id="IPR037185">
    <property type="entry name" value="EmrE-like"/>
</dbReference>
<dbReference type="GO" id="GO:0015095">
    <property type="term" value="F:magnesium ion transmembrane transporter activity"/>
    <property type="evidence" value="ECO:0007669"/>
    <property type="project" value="InterPro"/>
</dbReference>
<comment type="similarity">
    <text evidence="2">Belongs to the NIPA family.</text>
</comment>
<evidence type="ECO:0000256" key="5">
    <source>
        <dbReference type="ARBA" id="ARBA00023136"/>
    </source>
</evidence>
<evidence type="ECO:0000256" key="4">
    <source>
        <dbReference type="ARBA" id="ARBA00022989"/>
    </source>
</evidence>
<evidence type="ECO:0000256" key="2">
    <source>
        <dbReference type="ARBA" id="ARBA00007230"/>
    </source>
</evidence>
<keyword evidence="3 6" id="KW-0812">Transmembrane</keyword>
<proteinExistence type="inferred from homology"/>
<accession>A0AAN7VK28</accession>
<keyword evidence="8" id="KW-1185">Reference proteome</keyword>
<feature type="transmembrane region" description="Helical" evidence="6">
    <location>
        <begin position="148"/>
        <end position="170"/>
    </location>
</feature>
<reference evidence="7 8" key="1">
    <citation type="journal article" date="2024" name="Insects">
        <title>An Improved Chromosome-Level Genome Assembly of the Firefly Pyrocoelia pectoralis.</title>
        <authorList>
            <person name="Fu X."/>
            <person name="Meyer-Rochow V.B."/>
            <person name="Ballantyne L."/>
            <person name="Zhu X."/>
        </authorList>
    </citation>
    <scope>NUCLEOTIDE SEQUENCE [LARGE SCALE GENOMIC DNA]</scope>
    <source>
        <strain evidence="7">XCY_ONT2</strain>
    </source>
</reference>
<evidence type="ECO:0000313" key="8">
    <source>
        <dbReference type="Proteomes" id="UP001329430"/>
    </source>
</evidence>
<dbReference type="InterPro" id="IPR008521">
    <property type="entry name" value="Mg_trans_NIPA"/>
</dbReference>
<protein>
    <recommendedName>
        <fullName evidence="9">Magnesium transporter</fullName>
    </recommendedName>
</protein>
<gene>
    <name evidence="7" type="ORF">RI129_006644</name>
</gene>
<keyword evidence="4 6" id="KW-1133">Transmembrane helix</keyword>
<dbReference type="Proteomes" id="UP001329430">
    <property type="component" value="Chromosome 4"/>
</dbReference>
<name>A0AAN7VK28_9COLE</name>
<feature type="transmembrane region" description="Helical" evidence="6">
    <location>
        <begin position="107"/>
        <end position="128"/>
    </location>
</feature>
<dbReference type="PANTHER" id="PTHR12570">
    <property type="match status" value="1"/>
</dbReference>
<dbReference type="GO" id="GO:0016020">
    <property type="term" value="C:membrane"/>
    <property type="evidence" value="ECO:0007669"/>
    <property type="project" value="UniProtKB-SubCell"/>
</dbReference>
<dbReference type="Pfam" id="PF05653">
    <property type="entry name" value="Mg_trans_NIPA"/>
    <property type="match status" value="1"/>
</dbReference>
<organism evidence="7 8">
    <name type="scientific">Pyrocoelia pectoralis</name>
    <dbReference type="NCBI Taxonomy" id="417401"/>
    <lineage>
        <taxon>Eukaryota</taxon>
        <taxon>Metazoa</taxon>
        <taxon>Ecdysozoa</taxon>
        <taxon>Arthropoda</taxon>
        <taxon>Hexapoda</taxon>
        <taxon>Insecta</taxon>
        <taxon>Pterygota</taxon>
        <taxon>Neoptera</taxon>
        <taxon>Endopterygota</taxon>
        <taxon>Coleoptera</taxon>
        <taxon>Polyphaga</taxon>
        <taxon>Elateriformia</taxon>
        <taxon>Elateroidea</taxon>
        <taxon>Lampyridae</taxon>
        <taxon>Lampyrinae</taxon>
        <taxon>Pyrocoelia</taxon>
    </lineage>
</organism>
<dbReference type="AlphaFoldDB" id="A0AAN7VK28"/>
<feature type="transmembrane region" description="Helical" evidence="6">
    <location>
        <begin position="80"/>
        <end position="100"/>
    </location>
</feature>
<feature type="transmembrane region" description="Helical" evidence="6">
    <location>
        <begin position="6"/>
        <end position="26"/>
    </location>
</feature>
<feature type="transmembrane region" description="Helical" evidence="6">
    <location>
        <begin position="55"/>
        <end position="74"/>
    </location>
</feature>
<evidence type="ECO:0000256" key="1">
    <source>
        <dbReference type="ARBA" id="ARBA00004141"/>
    </source>
</evidence>
<dbReference type="PANTHER" id="PTHR12570:SF92">
    <property type="entry name" value="SPICHTHYIN, ISOFORM B"/>
    <property type="match status" value="1"/>
</dbReference>
<keyword evidence="5 6" id="KW-0472">Membrane</keyword>
<feature type="transmembrane region" description="Helical" evidence="6">
    <location>
        <begin position="250"/>
        <end position="272"/>
    </location>
</feature>